<dbReference type="EMBL" id="QUSG01000021">
    <property type="protein sequence ID" value="KAA3521856.1"/>
    <property type="molecule type" value="Genomic_DNA"/>
</dbReference>
<dbReference type="GO" id="GO:0016887">
    <property type="term" value="F:ATP hydrolysis activity"/>
    <property type="evidence" value="ECO:0007669"/>
    <property type="project" value="InterPro"/>
</dbReference>
<dbReference type="GO" id="GO:0022857">
    <property type="term" value="F:transmembrane transporter activity"/>
    <property type="evidence" value="ECO:0007669"/>
    <property type="project" value="TreeGrafter"/>
</dbReference>
<dbReference type="GO" id="GO:0005886">
    <property type="term" value="C:plasma membrane"/>
    <property type="evidence" value="ECO:0007669"/>
    <property type="project" value="TreeGrafter"/>
</dbReference>
<dbReference type="RefSeq" id="WP_060716359.1">
    <property type="nucleotide sequence ID" value="NZ_CP055265.1"/>
</dbReference>
<dbReference type="Proteomes" id="UP000436911">
    <property type="component" value="Unassembled WGS sequence"/>
</dbReference>
<proteinExistence type="predicted"/>
<evidence type="ECO:0000313" key="5">
    <source>
        <dbReference type="Proteomes" id="UP000436911"/>
    </source>
</evidence>
<dbReference type="GeneID" id="60681542"/>
<dbReference type="InterPro" id="IPR003439">
    <property type="entry name" value="ABC_transporter-like_ATP-bd"/>
</dbReference>
<evidence type="ECO:0000313" key="4">
    <source>
        <dbReference type="EMBL" id="KAA3521856.1"/>
    </source>
</evidence>
<dbReference type="AlphaFoldDB" id="A0A368NXM4"/>
<organism evidence="4 5">
    <name type="scientific">Agrobacterium vitis</name>
    <name type="common">Rhizobium vitis</name>
    <dbReference type="NCBI Taxonomy" id="373"/>
    <lineage>
        <taxon>Bacteria</taxon>
        <taxon>Pseudomonadati</taxon>
        <taxon>Pseudomonadota</taxon>
        <taxon>Alphaproteobacteria</taxon>
        <taxon>Hyphomicrobiales</taxon>
        <taxon>Rhizobiaceae</taxon>
        <taxon>Rhizobium/Agrobacterium group</taxon>
        <taxon>Agrobacterium</taxon>
    </lineage>
</organism>
<sequence>MMSLVLEDVAVRYAGLPKPVLSIGRLEVAAGAQLAITGGSGSGKSTLVNVMTGLERLRQGRALWNSTDLSGLSEGARDRFRAAYIGLVMQEFHLFSGLSAIDNILLPARLARVVTPACVTRAHDLMQRFGLGRPDQAIETMSRGEMQRVAVARALLRKPGVIIADEPTASLDAEAGAAVADLLLDLAKSEGSTLIVVSHDARLVERLPRRIELKNGEIVHDTGDFVGGIVGPRGDDA</sequence>
<dbReference type="PROSITE" id="PS50893">
    <property type="entry name" value="ABC_TRANSPORTER_2"/>
    <property type="match status" value="1"/>
</dbReference>
<reference evidence="4 5" key="1">
    <citation type="submission" date="2018-08" db="EMBL/GenBank/DDBJ databases">
        <title>Genome sequencing of Agrobacterium vitis strain ICMP 10754.</title>
        <authorList>
            <person name="Visnovsky S.B."/>
            <person name="Pitman A.R."/>
        </authorList>
    </citation>
    <scope>NUCLEOTIDE SEQUENCE [LARGE SCALE GENOMIC DNA]</scope>
    <source>
        <strain evidence="4 5">ICMP 10754</strain>
    </source>
</reference>
<keyword evidence="2 4" id="KW-0067">ATP-binding</keyword>
<dbReference type="PANTHER" id="PTHR24220">
    <property type="entry name" value="IMPORT ATP-BINDING PROTEIN"/>
    <property type="match status" value="1"/>
</dbReference>
<evidence type="ECO:0000256" key="1">
    <source>
        <dbReference type="ARBA" id="ARBA00022741"/>
    </source>
</evidence>
<name>A0A368NXM4_AGRVI</name>
<dbReference type="GO" id="GO:0005524">
    <property type="term" value="F:ATP binding"/>
    <property type="evidence" value="ECO:0007669"/>
    <property type="project" value="UniProtKB-KW"/>
</dbReference>
<accession>A0A368NXM4</accession>
<dbReference type="Gene3D" id="3.40.50.300">
    <property type="entry name" value="P-loop containing nucleotide triphosphate hydrolases"/>
    <property type="match status" value="1"/>
</dbReference>
<dbReference type="InterPro" id="IPR003593">
    <property type="entry name" value="AAA+_ATPase"/>
</dbReference>
<dbReference type="OrthoDB" id="9787227at2"/>
<evidence type="ECO:0000259" key="3">
    <source>
        <dbReference type="PROSITE" id="PS50893"/>
    </source>
</evidence>
<dbReference type="InterPro" id="IPR027417">
    <property type="entry name" value="P-loop_NTPase"/>
</dbReference>
<dbReference type="SUPFAM" id="SSF52540">
    <property type="entry name" value="P-loop containing nucleoside triphosphate hydrolases"/>
    <property type="match status" value="1"/>
</dbReference>
<feature type="domain" description="ABC transporter" evidence="3">
    <location>
        <begin position="4"/>
        <end position="237"/>
    </location>
</feature>
<dbReference type="SMART" id="SM00382">
    <property type="entry name" value="AAA"/>
    <property type="match status" value="1"/>
</dbReference>
<comment type="caution">
    <text evidence="4">The sequence shown here is derived from an EMBL/GenBank/DDBJ whole genome shotgun (WGS) entry which is preliminary data.</text>
</comment>
<gene>
    <name evidence="4" type="ORF">DXT89_23085</name>
</gene>
<dbReference type="Pfam" id="PF00005">
    <property type="entry name" value="ABC_tran"/>
    <property type="match status" value="1"/>
</dbReference>
<dbReference type="InterPro" id="IPR015854">
    <property type="entry name" value="ABC_transpr_LolD-like"/>
</dbReference>
<protein>
    <submittedName>
        <fullName evidence="4">ATP-binding cassette domain-containing protein</fullName>
    </submittedName>
</protein>
<evidence type="ECO:0000256" key="2">
    <source>
        <dbReference type="ARBA" id="ARBA00022840"/>
    </source>
</evidence>
<keyword evidence="1" id="KW-0547">Nucleotide-binding</keyword>